<name>A0A4Y1QWD2_PRUDU</name>
<proteinExistence type="predicted"/>
<evidence type="ECO:0000313" key="1">
    <source>
        <dbReference type="EMBL" id="BBG96117.1"/>
    </source>
</evidence>
<accession>A0A4Y1QWD2</accession>
<protein>
    <submittedName>
        <fullName evidence="1">Uncharacterized protein</fullName>
    </submittedName>
</protein>
<dbReference type="AlphaFoldDB" id="A0A4Y1QWD2"/>
<sequence>MRKMSGGSESDDCVTANGRVYIFEVRNEETPAVGMKFDSLDLRGEELDDGSKEVPGKLQAPFSLVVNLNMCMRVMDEVNVCVCPLNE</sequence>
<dbReference type="EMBL" id="AP019297">
    <property type="protein sequence ID" value="BBG96117.1"/>
    <property type="molecule type" value="Genomic_DNA"/>
</dbReference>
<organism evidence="1">
    <name type="scientific">Prunus dulcis</name>
    <name type="common">Almond</name>
    <name type="synonym">Amygdalus dulcis</name>
    <dbReference type="NCBI Taxonomy" id="3755"/>
    <lineage>
        <taxon>Eukaryota</taxon>
        <taxon>Viridiplantae</taxon>
        <taxon>Streptophyta</taxon>
        <taxon>Embryophyta</taxon>
        <taxon>Tracheophyta</taxon>
        <taxon>Spermatophyta</taxon>
        <taxon>Magnoliopsida</taxon>
        <taxon>eudicotyledons</taxon>
        <taxon>Gunneridae</taxon>
        <taxon>Pentapetalae</taxon>
        <taxon>rosids</taxon>
        <taxon>fabids</taxon>
        <taxon>Rosales</taxon>
        <taxon>Rosaceae</taxon>
        <taxon>Amygdaloideae</taxon>
        <taxon>Amygdaleae</taxon>
        <taxon>Prunus</taxon>
    </lineage>
</organism>
<gene>
    <name evidence="1" type="ORF">Prudu_004829</name>
</gene>
<reference evidence="1" key="1">
    <citation type="journal article" date="2019" name="Science">
        <title>Mutation of a bHLH transcription factor allowed almond domestication.</title>
        <authorList>
            <person name="Sanchez-Perez R."/>
            <person name="Pavan S."/>
            <person name="Mazzeo R."/>
            <person name="Moldovan C."/>
            <person name="Aiese Cigliano R."/>
            <person name="Del Cueto J."/>
            <person name="Ricciardi F."/>
            <person name="Lotti C."/>
            <person name="Ricciardi L."/>
            <person name="Dicenta F."/>
            <person name="Lopez-Marques R.L."/>
            <person name="Lindberg Moller B."/>
        </authorList>
    </citation>
    <scope>NUCLEOTIDE SEQUENCE</scope>
</reference>